<dbReference type="EMBL" id="DSFP01000038">
    <property type="protein sequence ID" value="HEW45956.1"/>
    <property type="molecule type" value="Genomic_DNA"/>
</dbReference>
<dbReference type="SUPFAM" id="SSF53448">
    <property type="entry name" value="Nucleotide-diphospho-sugar transferases"/>
    <property type="match status" value="1"/>
</dbReference>
<evidence type="ECO:0000313" key="2">
    <source>
        <dbReference type="EMBL" id="HEW45956.1"/>
    </source>
</evidence>
<dbReference type="PANTHER" id="PTHR43179:SF10">
    <property type="entry name" value="GLYCOSYL TRANSFERASE"/>
    <property type="match status" value="1"/>
</dbReference>
<gene>
    <name evidence="2" type="ORF">ENO47_04700</name>
</gene>
<dbReference type="InterPro" id="IPR001173">
    <property type="entry name" value="Glyco_trans_2-like"/>
</dbReference>
<dbReference type="Gene3D" id="3.90.550.10">
    <property type="entry name" value="Spore Coat Polysaccharide Biosynthesis Protein SpsA, Chain A"/>
    <property type="match status" value="1"/>
</dbReference>
<keyword evidence="2" id="KW-0808">Transferase</keyword>
<organism evidence="2">
    <name type="scientific">Hydrogenobacter sp</name>
    <dbReference type="NCBI Taxonomy" id="2152829"/>
    <lineage>
        <taxon>Bacteria</taxon>
        <taxon>Pseudomonadati</taxon>
        <taxon>Aquificota</taxon>
        <taxon>Aquificia</taxon>
        <taxon>Aquificales</taxon>
        <taxon>Aquificaceae</taxon>
        <taxon>Hydrogenobacter</taxon>
    </lineage>
</organism>
<dbReference type="CDD" id="cd04186">
    <property type="entry name" value="GT_2_like_c"/>
    <property type="match status" value="1"/>
</dbReference>
<feature type="domain" description="Glycosyltransferase 2-like" evidence="1">
    <location>
        <begin position="8"/>
        <end position="189"/>
    </location>
</feature>
<dbReference type="Pfam" id="PF00535">
    <property type="entry name" value="Glycos_transf_2"/>
    <property type="match status" value="1"/>
</dbReference>
<accession>A0A7C2VHE9</accession>
<dbReference type="AlphaFoldDB" id="A0A7C2VHE9"/>
<protein>
    <submittedName>
        <fullName evidence="2">Glycosyltransferase family 2 protein</fullName>
    </submittedName>
</protein>
<evidence type="ECO:0000259" key="1">
    <source>
        <dbReference type="Pfam" id="PF00535"/>
    </source>
</evidence>
<sequence length="278" mass="33181">MTHLYGSIVLYRNKKEQVLKAINSFLNTELKVKLFLVDNSPDDSLRELEKIDSRIEYIFNNANLGYGKAHNIAIRRSIEDNVPYHLVLNPDVYFEKGVLEKLYEYMENHPDVGNVMPKVVCPDGSIQYLCKLLPTPIDLFVRRFIPFKSIKEKLNYNYELRWTGYNIEMNVPFLSGCFMFLRVSVLKEVGLFDERFFMYGEDTDLNRRIHRKYKTMFYPYCTVVHEHGRESYKSFKMLKIHVINMAKYFNKWGWFFDKERDRINKKAIEEIKRSLGIT</sequence>
<dbReference type="PANTHER" id="PTHR43179">
    <property type="entry name" value="RHAMNOSYLTRANSFERASE WBBL"/>
    <property type="match status" value="1"/>
</dbReference>
<reference evidence="2" key="1">
    <citation type="journal article" date="2020" name="mSystems">
        <title>Genome- and Community-Level Interaction Insights into Carbon Utilization and Element Cycling Functions of Hydrothermarchaeota in Hydrothermal Sediment.</title>
        <authorList>
            <person name="Zhou Z."/>
            <person name="Liu Y."/>
            <person name="Xu W."/>
            <person name="Pan J."/>
            <person name="Luo Z.H."/>
            <person name="Li M."/>
        </authorList>
    </citation>
    <scope>NUCLEOTIDE SEQUENCE [LARGE SCALE GENOMIC DNA]</scope>
    <source>
        <strain evidence="2">SpSt-132</strain>
    </source>
</reference>
<dbReference type="InterPro" id="IPR029044">
    <property type="entry name" value="Nucleotide-diphossugar_trans"/>
</dbReference>
<dbReference type="GO" id="GO:0016740">
    <property type="term" value="F:transferase activity"/>
    <property type="evidence" value="ECO:0007669"/>
    <property type="project" value="UniProtKB-KW"/>
</dbReference>
<comment type="caution">
    <text evidence="2">The sequence shown here is derived from an EMBL/GenBank/DDBJ whole genome shotgun (WGS) entry which is preliminary data.</text>
</comment>
<name>A0A7C2VHE9_9AQUI</name>
<proteinExistence type="predicted"/>